<evidence type="ECO:0000313" key="2">
    <source>
        <dbReference type="EMBL" id="KAF2485135.1"/>
    </source>
</evidence>
<dbReference type="OrthoDB" id="2129288at2759"/>
<reference evidence="2" key="1">
    <citation type="journal article" date="2020" name="Stud. Mycol.">
        <title>101 Dothideomycetes genomes: a test case for predicting lifestyles and emergence of pathogens.</title>
        <authorList>
            <person name="Haridas S."/>
            <person name="Albert R."/>
            <person name="Binder M."/>
            <person name="Bloem J."/>
            <person name="Labutti K."/>
            <person name="Salamov A."/>
            <person name="Andreopoulos B."/>
            <person name="Baker S."/>
            <person name="Barry K."/>
            <person name="Bills G."/>
            <person name="Bluhm B."/>
            <person name="Cannon C."/>
            <person name="Castanera R."/>
            <person name="Culley D."/>
            <person name="Daum C."/>
            <person name="Ezra D."/>
            <person name="Gonzalez J."/>
            <person name="Henrissat B."/>
            <person name="Kuo A."/>
            <person name="Liang C."/>
            <person name="Lipzen A."/>
            <person name="Lutzoni F."/>
            <person name="Magnuson J."/>
            <person name="Mondo S."/>
            <person name="Nolan M."/>
            <person name="Ohm R."/>
            <person name="Pangilinan J."/>
            <person name="Park H.-J."/>
            <person name="Ramirez L."/>
            <person name="Alfaro M."/>
            <person name="Sun H."/>
            <person name="Tritt A."/>
            <person name="Yoshinaga Y."/>
            <person name="Zwiers L.-H."/>
            <person name="Turgeon B."/>
            <person name="Goodwin S."/>
            <person name="Spatafora J."/>
            <person name="Crous P."/>
            <person name="Grigoriev I."/>
        </authorList>
    </citation>
    <scope>NUCLEOTIDE SEQUENCE</scope>
    <source>
        <strain evidence="2">CBS 113389</strain>
    </source>
</reference>
<proteinExistence type="predicted"/>
<dbReference type="InterPro" id="IPR028116">
    <property type="entry name" value="Cis-CaaD-like"/>
</dbReference>
<feature type="domain" description="Tautomerase cis-CaaD-like" evidence="1">
    <location>
        <begin position="1"/>
        <end position="109"/>
    </location>
</feature>
<dbReference type="GeneID" id="54479899"/>
<name>A0A6A6PYQ6_9PEZI</name>
<sequence length="145" mass="17100">MPWNRWYYPAGSLSQSDKDTIAKGITDIYAERYPRHSTLVVFIEIPADSFYRGGERTKGFHRITLQHMSGSYNVKELENDARMRFRGVWKPFVEDRGHAYELQIEEIPSPQISFDNYISHHILAEPLYEEMCKKDEIFKVKLVPE</sequence>
<dbReference type="Proteomes" id="UP000799767">
    <property type="component" value="Unassembled WGS sequence"/>
</dbReference>
<evidence type="ECO:0000259" key="1">
    <source>
        <dbReference type="Pfam" id="PF14832"/>
    </source>
</evidence>
<accession>A0A6A6PYQ6</accession>
<dbReference type="AlphaFoldDB" id="A0A6A6PYQ6"/>
<dbReference type="Gene3D" id="3.30.429.10">
    <property type="entry name" value="Macrophage Migration Inhibitory Factor"/>
    <property type="match status" value="1"/>
</dbReference>
<protein>
    <submittedName>
        <fullName evidence="2">Putative oxalocrotonate tautomerase enzyme-domain-containing protein</fullName>
    </submittedName>
</protein>
<dbReference type="InterPro" id="IPR014347">
    <property type="entry name" value="Tautomerase/MIF_sf"/>
</dbReference>
<dbReference type="EMBL" id="MU001633">
    <property type="protein sequence ID" value="KAF2485135.1"/>
    <property type="molecule type" value="Genomic_DNA"/>
</dbReference>
<organism evidence="2 3">
    <name type="scientific">Neohortaea acidophila</name>
    <dbReference type="NCBI Taxonomy" id="245834"/>
    <lineage>
        <taxon>Eukaryota</taxon>
        <taxon>Fungi</taxon>
        <taxon>Dikarya</taxon>
        <taxon>Ascomycota</taxon>
        <taxon>Pezizomycotina</taxon>
        <taxon>Dothideomycetes</taxon>
        <taxon>Dothideomycetidae</taxon>
        <taxon>Mycosphaerellales</taxon>
        <taxon>Teratosphaeriaceae</taxon>
        <taxon>Neohortaea</taxon>
    </lineage>
</organism>
<dbReference type="Pfam" id="PF14832">
    <property type="entry name" value="Tautomerase_3"/>
    <property type="match status" value="1"/>
</dbReference>
<keyword evidence="3" id="KW-1185">Reference proteome</keyword>
<gene>
    <name evidence="2" type="ORF">BDY17DRAFT_97163</name>
</gene>
<dbReference type="RefSeq" id="XP_033591704.1">
    <property type="nucleotide sequence ID" value="XM_033738898.1"/>
</dbReference>
<evidence type="ECO:0000313" key="3">
    <source>
        <dbReference type="Proteomes" id="UP000799767"/>
    </source>
</evidence>